<evidence type="ECO:0000313" key="1">
    <source>
        <dbReference type="EMBL" id="KAI9919759.1"/>
    </source>
</evidence>
<organism evidence="1 2">
    <name type="scientific">Peronosclerospora sorghi</name>
    <dbReference type="NCBI Taxonomy" id="230839"/>
    <lineage>
        <taxon>Eukaryota</taxon>
        <taxon>Sar</taxon>
        <taxon>Stramenopiles</taxon>
        <taxon>Oomycota</taxon>
        <taxon>Peronosporomycetes</taxon>
        <taxon>Peronosporales</taxon>
        <taxon>Peronosporaceae</taxon>
        <taxon>Peronosclerospora</taxon>
    </lineage>
</organism>
<proteinExistence type="predicted"/>
<keyword evidence="2" id="KW-1185">Reference proteome</keyword>
<sequence length="198" mass="21819">MCAMLGEQFELPRLSVPVDRFLQTIYFAHVKGGAIQREWDTVDGYIWDTRMHLDYLYLGDSNGDSKYVLVLKDELTHYCELVDTDLPTSLTAARLCTTSTSALGWASDNGSHVKAVLLTELVNRVQTCQCLIPFYTPPINVNLNHTPAPSLGAYAPSGRSPVCPRPRPLDIVVVPGEGHNSVLPVNLDTAEPQLSTLH</sequence>
<comment type="caution">
    <text evidence="1">The sequence shown here is derived from an EMBL/GenBank/DDBJ whole genome shotgun (WGS) entry which is preliminary data.</text>
</comment>
<reference evidence="1 2" key="1">
    <citation type="journal article" date="2022" name="bioRxiv">
        <title>The genome of the oomycete Peronosclerospora sorghi, a cosmopolitan pathogen of maize and sorghum, is inflated with dispersed pseudogenes.</title>
        <authorList>
            <person name="Fletcher K."/>
            <person name="Martin F."/>
            <person name="Isakeit T."/>
            <person name="Cavanaugh K."/>
            <person name="Magill C."/>
            <person name="Michelmore R."/>
        </authorList>
    </citation>
    <scope>NUCLEOTIDE SEQUENCE [LARGE SCALE GENOMIC DNA]</scope>
    <source>
        <strain evidence="1">P6</strain>
    </source>
</reference>
<protein>
    <submittedName>
        <fullName evidence="1">Uncharacterized protein</fullName>
    </submittedName>
</protein>
<evidence type="ECO:0000313" key="2">
    <source>
        <dbReference type="Proteomes" id="UP001163321"/>
    </source>
</evidence>
<dbReference type="Proteomes" id="UP001163321">
    <property type="component" value="Chromosome 11"/>
</dbReference>
<dbReference type="EMBL" id="CM047590">
    <property type="protein sequence ID" value="KAI9919759.1"/>
    <property type="molecule type" value="Genomic_DNA"/>
</dbReference>
<accession>A0ACC0WNZ4</accession>
<gene>
    <name evidence="1" type="ORF">PsorP6_017287</name>
</gene>
<name>A0ACC0WNZ4_9STRA</name>